<dbReference type="InterPro" id="IPR003115">
    <property type="entry name" value="ParB_N"/>
</dbReference>
<dbReference type="Proteomes" id="UP000430519">
    <property type="component" value="Unassembled WGS sequence"/>
</dbReference>
<dbReference type="EMBL" id="WVHK01000024">
    <property type="protein sequence ID" value="MXV19681.1"/>
    <property type="molecule type" value="Genomic_DNA"/>
</dbReference>
<dbReference type="NCBIfam" id="TIGR00180">
    <property type="entry name" value="parB_part"/>
    <property type="match status" value="1"/>
</dbReference>
<proteinExistence type="inferred from homology"/>
<gene>
    <name evidence="3" type="ORF">GLX28_08545</name>
</gene>
<comment type="similarity">
    <text evidence="1">Belongs to the ParB family.</text>
</comment>
<comment type="caution">
    <text evidence="3">The sequence shown here is derived from an EMBL/GenBank/DDBJ whole genome shotgun (WGS) entry which is preliminary data.</text>
</comment>
<evidence type="ECO:0000313" key="4">
    <source>
        <dbReference type="Proteomes" id="UP000430519"/>
    </source>
</evidence>
<dbReference type="AlphaFoldDB" id="A0A6I4YI91"/>
<name>A0A6I4YI91_9DEIO</name>
<keyword evidence="4" id="KW-1185">Reference proteome</keyword>
<dbReference type="Gene3D" id="1.10.10.2830">
    <property type="match status" value="1"/>
</dbReference>
<dbReference type="GO" id="GO:0007059">
    <property type="term" value="P:chromosome segregation"/>
    <property type="evidence" value="ECO:0007669"/>
    <property type="project" value="TreeGrafter"/>
</dbReference>
<dbReference type="PANTHER" id="PTHR33375:SF7">
    <property type="entry name" value="CHROMOSOME 2-PARTITIONING PROTEIN PARB-RELATED"/>
    <property type="match status" value="1"/>
</dbReference>
<dbReference type="InterPro" id="IPR050336">
    <property type="entry name" value="Chromosome_partition/occlusion"/>
</dbReference>
<sequence>MTQTKARGLPHVSGLATGLAALTELTDKAVHRLVDIQQVHVNPDFNPRGRFDPDAFNEDRLAALSSSIRAEGILSPLWVRARPDGGYALIAGERRWRAAQLADLKKVPVLVFEADDRRAAYLAVLENAQREDLSIVDETFAGFALLSAHTGLTVPEVIGRLNQVRKGAEDTLELEAFLRGTYGTGVSVWSQHRARILEFTPEELSAIQERRIDVSVVYELVPLKAREERSVLLQRAVQDGLNATQTRELVRPLLARQTVSGLKAEVSELRSTLPRLARLKGDAAERARQLIRELQNLIEHE</sequence>
<organism evidence="3 4">
    <name type="scientific">Deinococcus xianganensis</name>
    <dbReference type="NCBI Taxonomy" id="1507289"/>
    <lineage>
        <taxon>Bacteria</taxon>
        <taxon>Thermotogati</taxon>
        <taxon>Deinococcota</taxon>
        <taxon>Deinococci</taxon>
        <taxon>Deinococcales</taxon>
        <taxon>Deinococcaceae</taxon>
        <taxon>Deinococcus</taxon>
    </lineage>
</organism>
<dbReference type="RefSeq" id="WP_160978555.1">
    <property type="nucleotide sequence ID" value="NZ_WVHK01000024.1"/>
</dbReference>
<accession>A0A6I4YI91</accession>
<evidence type="ECO:0000256" key="1">
    <source>
        <dbReference type="ARBA" id="ARBA00006295"/>
    </source>
</evidence>
<dbReference type="SUPFAM" id="SSF110849">
    <property type="entry name" value="ParB/Sulfiredoxin"/>
    <property type="match status" value="1"/>
</dbReference>
<dbReference type="Gene3D" id="3.90.1530.30">
    <property type="match status" value="1"/>
</dbReference>
<dbReference type="InterPro" id="IPR004437">
    <property type="entry name" value="ParB/RepB/Spo0J"/>
</dbReference>
<dbReference type="SMART" id="SM00470">
    <property type="entry name" value="ParB"/>
    <property type="match status" value="1"/>
</dbReference>
<feature type="domain" description="ParB-like N-terminal" evidence="2">
    <location>
        <begin position="32"/>
        <end position="128"/>
    </location>
</feature>
<evidence type="ECO:0000313" key="3">
    <source>
        <dbReference type="EMBL" id="MXV19681.1"/>
    </source>
</evidence>
<dbReference type="GO" id="GO:0005694">
    <property type="term" value="C:chromosome"/>
    <property type="evidence" value="ECO:0007669"/>
    <property type="project" value="TreeGrafter"/>
</dbReference>
<evidence type="ECO:0000259" key="2">
    <source>
        <dbReference type="SMART" id="SM00470"/>
    </source>
</evidence>
<dbReference type="PANTHER" id="PTHR33375">
    <property type="entry name" value="CHROMOSOME-PARTITIONING PROTEIN PARB-RELATED"/>
    <property type="match status" value="1"/>
</dbReference>
<dbReference type="InterPro" id="IPR036086">
    <property type="entry name" value="ParB/Sulfiredoxin_sf"/>
</dbReference>
<dbReference type="Pfam" id="PF02195">
    <property type="entry name" value="ParB_N"/>
    <property type="match status" value="1"/>
</dbReference>
<dbReference type="GO" id="GO:0003677">
    <property type="term" value="F:DNA binding"/>
    <property type="evidence" value="ECO:0007669"/>
    <property type="project" value="InterPro"/>
</dbReference>
<reference evidence="3 4" key="1">
    <citation type="submission" date="2019-11" db="EMBL/GenBank/DDBJ databases">
        <title>Genome sequence of Deinococcus xianganensis Y35, AI-2 producing algicidal bacterium, isolated from lake water.</title>
        <authorList>
            <person name="Li Y."/>
        </authorList>
    </citation>
    <scope>NUCLEOTIDE SEQUENCE [LARGE SCALE GENOMIC DNA]</scope>
    <source>
        <strain evidence="3 4">Y35</strain>
    </source>
</reference>
<protein>
    <submittedName>
        <fullName evidence="3">ParB/RepB/Spo0J family partition protein</fullName>
    </submittedName>
</protein>